<sequence length="393" mass="43635">MSLCSRSRLQIETTYIHEAQMIKRVAILGTNGGSLLAPNLVRGLNEIGENVGNALFQFALSRKISNPKIFVHPSKLKAEEVRERADVLVIPAANQINPAWDLGGWAEFIESCDLPVACVGLGAQTGKNETEITNLKPGTIRFAKVLSERCKAIGVRGNFTANVLEQMGITNVVVTGCPSQTINPDASGRNIQRLLDGYSEIEHPKIAHVFGTMEAETRAAEKVLSRLIGEHDHVTVYQTDKKILNLIHSRQFLDEEDRNFFDWLRGVLHPSLNLDQYVQYVINNGRFYSDARTWIDSMSRFDLVIGMRIHGAVAAIQSGKLGVCVAFDSRTLELASTMGYPYVHVEEVETAESLTDILGKVVFDAARFNHLKVKNTEKIYTILEDAGCLIETH</sequence>
<reference evidence="2" key="1">
    <citation type="submission" date="2016-01" db="EMBL/GenBank/DDBJ databases">
        <authorList>
            <person name="Peeters C."/>
        </authorList>
    </citation>
    <scope>NUCLEOTIDE SEQUENCE</scope>
    <source>
        <strain evidence="2">LMG 29322</strain>
    </source>
</reference>
<proteinExistence type="predicted"/>
<dbReference type="AlphaFoldDB" id="A0A158AFC3"/>
<gene>
    <name evidence="2" type="ORF">AWB79_02316</name>
</gene>
<dbReference type="InterPro" id="IPR007345">
    <property type="entry name" value="Polysacch_pyruvyl_Trfase"/>
</dbReference>
<dbReference type="EMBL" id="FCOA02000005">
    <property type="protein sequence ID" value="SAK56542.1"/>
    <property type="molecule type" value="Genomic_DNA"/>
</dbReference>
<keyword evidence="3" id="KW-1185">Reference proteome</keyword>
<feature type="domain" description="Polysaccharide pyruvyl transferase" evidence="1">
    <location>
        <begin position="37"/>
        <end position="328"/>
    </location>
</feature>
<keyword evidence="2" id="KW-0808">Transferase</keyword>
<dbReference type="GO" id="GO:0016740">
    <property type="term" value="F:transferase activity"/>
    <property type="evidence" value="ECO:0007669"/>
    <property type="project" value="UniProtKB-KW"/>
</dbReference>
<dbReference type="Pfam" id="PF04230">
    <property type="entry name" value="PS_pyruv_trans"/>
    <property type="match status" value="1"/>
</dbReference>
<evidence type="ECO:0000259" key="1">
    <source>
        <dbReference type="Pfam" id="PF04230"/>
    </source>
</evidence>
<comment type="caution">
    <text evidence="2">The sequence shown here is derived from an EMBL/GenBank/DDBJ whole genome shotgun (WGS) entry which is preliminary data.</text>
</comment>
<protein>
    <submittedName>
        <fullName evidence="2">Polysaccharide pyruvyl transferase</fullName>
    </submittedName>
</protein>
<name>A0A158AFC3_9BURK</name>
<dbReference type="Proteomes" id="UP000054851">
    <property type="component" value="Unassembled WGS sequence"/>
</dbReference>
<evidence type="ECO:0000313" key="2">
    <source>
        <dbReference type="EMBL" id="SAK56542.1"/>
    </source>
</evidence>
<dbReference type="STRING" id="1777140.AWB79_02316"/>
<accession>A0A158AFC3</accession>
<organism evidence="2 3">
    <name type="scientific">Caballeronia hypogeia</name>
    <dbReference type="NCBI Taxonomy" id="1777140"/>
    <lineage>
        <taxon>Bacteria</taxon>
        <taxon>Pseudomonadati</taxon>
        <taxon>Pseudomonadota</taxon>
        <taxon>Betaproteobacteria</taxon>
        <taxon>Burkholderiales</taxon>
        <taxon>Burkholderiaceae</taxon>
        <taxon>Caballeronia</taxon>
    </lineage>
</organism>
<evidence type="ECO:0000313" key="3">
    <source>
        <dbReference type="Proteomes" id="UP000054851"/>
    </source>
</evidence>